<dbReference type="Gene3D" id="3.30.1310.10">
    <property type="entry name" value="Nucleoid-associated protein YbaB-like domain"/>
    <property type="match status" value="1"/>
</dbReference>
<name>A0A1A9A4J0_9ACTN</name>
<sequence length="134" mass="14488">MIDPDVRRRIEGMAEQANRFAASVQDLTAEGVDDTGLVRVTCAPGGRLVDLDLAAETRRMQTYELREAILAAAGRATDAAGANLAGMVAQVTGSADGYGTDAVRQAREQVARYQRLVDEQRQRLEQLRGDPGRS</sequence>
<accession>A0A1A9A4J0</accession>
<gene>
    <name evidence="2" type="ORF">GA0070611_5020</name>
</gene>
<keyword evidence="1" id="KW-0175">Coiled coil</keyword>
<dbReference type="EMBL" id="LT594323">
    <property type="protein sequence ID" value="SBT51100.1"/>
    <property type="molecule type" value="Genomic_DNA"/>
</dbReference>
<proteinExistence type="predicted"/>
<dbReference type="SUPFAM" id="SSF82607">
    <property type="entry name" value="YbaB-like"/>
    <property type="match status" value="1"/>
</dbReference>
<evidence type="ECO:0000313" key="3">
    <source>
        <dbReference type="Proteomes" id="UP000199385"/>
    </source>
</evidence>
<dbReference type="OrthoDB" id="3385431at2"/>
<evidence type="ECO:0000313" key="2">
    <source>
        <dbReference type="EMBL" id="SBT51100.1"/>
    </source>
</evidence>
<organism evidence="2 3">
    <name type="scientific">Micromonospora auratinigra</name>
    <dbReference type="NCBI Taxonomy" id="261654"/>
    <lineage>
        <taxon>Bacteria</taxon>
        <taxon>Bacillati</taxon>
        <taxon>Actinomycetota</taxon>
        <taxon>Actinomycetes</taxon>
        <taxon>Micromonosporales</taxon>
        <taxon>Micromonosporaceae</taxon>
        <taxon>Micromonospora</taxon>
    </lineage>
</organism>
<protein>
    <submittedName>
        <fullName evidence="2">YbaB/EbfC DNA-binding family protein</fullName>
    </submittedName>
</protein>
<dbReference type="PATRIC" id="fig|261654.4.peg.5088"/>
<dbReference type="GO" id="GO:0003677">
    <property type="term" value="F:DNA binding"/>
    <property type="evidence" value="ECO:0007669"/>
    <property type="project" value="UniProtKB-KW"/>
</dbReference>
<reference evidence="3" key="1">
    <citation type="submission" date="2016-06" db="EMBL/GenBank/DDBJ databases">
        <authorList>
            <person name="Varghese N."/>
            <person name="Submissions Spin"/>
        </authorList>
    </citation>
    <scope>NUCLEOTIDE SEQUENCE [LARGE SCALE GENOMIC DNA]</scope>
    <source>
        <strain evidence="3">DSM 44815</strain>
    </source>
</reference>
<dbReference type="STRING" id="261654.GA0070611_5020"/>
<keyword evidence="3" id="KW-1185">Reference proteome</keyword>
<dbReference type="InterPro" id="IPR004401">
    <property type="entry name" value="YbaB/EbfC"/>
</dbReference>
<dbReference type="Proteomes" id="UP000199385">
    <property type="component" value="Chromosome I"/>
</dbReference>
<dbReference type="InterPro" id="IPR036894">
    <property type="entry name" value="YbaB-like_sf"/>
</dbReference>
<feature type="coiled-coil region" evidence="1">
    <location>
        <begin position="103"/>
        <end position="130"/>
    </location>
</feature>
<dbReference type="AlphaFoldDB" id="A0A1A9A4J0"/>
<dbReference type="Pfam" id="PF02575">
    <property type="entry name" value="YbaB_DNA_bd"/>
    <property type="match status" value="1"/>
</dbReference>
<dbReference type="RefSeq" id="WP_091669041.1">
    <property type="nucleotide sequence ID" value="NZ_LT594323.1"/>
</dbReference>
<keyword evidence="2" id="KW-0238">DNA-binding</keyword>
<evidence type="ECO:0000256" key="1">
    <source>
        <dbReference type="SAM" id="Coils"/>
    </source>
</evidence>